<dbReference type="RefSeq" id="WP_248476947.1">
    <property type="nucleotide sequence ID" value="NZ_JALPRF010000002.1"/>
</dbReference>
<evidence type="ECO:0008006" key="3">
    <source>
        <dbReference type="Google" id="ProtNLM"/>
    </source>
</evidence>
<name>A0ABT0HJK7_9BACT</name>
<dbReference type="EMBL" id="JALPRF010000002">
    <property type="protein sequence ID" value="MCK8492349.1"/>
    <property type="molecule type" value="Genomic_DNA"/>
</dbReference>
<sequence>MSKTIRYGILCEDRAHRNFIEYYLGQCHPGLFEESQPFGWAIRASNAREVEDSIPDATRKGFTNYGLDLLFIGRDTDSTDSKKIDVLKSKLSSLCSGHPKVVFMMPVQCIEHWLLYLQWHKTNPTSTKNESFEQIMRIEAKQRVYGGKLKVDKQLELANKLLVNLDVDWLEQRSNSFKHFHQQVKAFVSQQ</sequence>
<protein>
    <recommendedName>
        <fullName evidence="3">RloB domain-containing protein</fullName>
    </recommendedName>
</protein>
<evidence type="ECO:0000313" key="1">
    <source>
        <dbReference type="EMBL" id="MCK8492349.1"/>
    </source>
</evidence>
<proteinExistence type="predicted"/>
<comment type="caution">
    <text evidence="1">The sequence shown here is derived from an EMBL/GenBank/DDBJ whole genome shotgun (WGS) entry which is preliminary data.</text>
</comment>
<reference evidence="1 2" key="1">
    <citation type="submission" date="2022-04" db="EMBL/GenBank/DDBJ databases">
        <title>Spirosoma sp. strain RP8 genome sequencing and assembly.</title>
        <authorList>
            <person name="Jung Y."/>
        </authorList>
    </citation>
    <scope>NUCLEOTIDE SEQUENCE [LARGE SCALE GENOMIC DNA]</scope>
    <source>
        <strain evidence="1 2">RP8</strain>
    </source>
</reference>
<keyword evidence="2" id="KW-1185">Reference proteome</keyword>
<accession>A0ABT0HJK7</accession>
<organism evidence="1 2">
    <name type="scientific">Spirosoma liriopis</name>
    <dbReference type="NCBI Taxonomy" id="2937440"/>
    <lineage>
        <taxon>Bacteria</taxon>
        <taxon>Pseudomonadati</taxon>
        <taxon>Bacteroidota</taxon>
        <taxon>Cytophagia</taxon>
        <taxon>Cytophagales</taxon>
        <taxon>Cytophagaceae</taxon>
        <taxon>Spirosoma</taxon>
    </lineage>
</organism>
<gene>
    <name evidence="1" type="ORF">M0L20_10850</name>
</gene>
<dbReference type="Proteomes" id="UP001202180">
    <property type="component" value="Unassembled WGS sequence"/>
</dbReference>
<evidence type="ECO:0000313" key="2">
    <source>
        <dbReference type="Proteomes" id="UP001202180"/>
    </source>
</evidence>